<sequence length="117" mass="12946">MRSGPSLTSSSFSSFLKTDWLLGWCTRSDLTHSERSFGHVSLQTWSAVCLKFVCSVRIVFVVLELLLTCQRTVHVSCAVASLSGKTSHVSHVPKPTLLKCKATCIPSLYMFCTLTFL</sequence>
<accession>A0AAV4SQL1</accession>
<dbReference type="EMBL" id="BPLR01010074">
    <property type="protein sequence ID" value="GIY36698.1"/>
    <property type="molecule type" value="Genomic_DNA"/>
</dbReference>
<name>A0AAV4SQL1_CAEEX</name>
<evidence type="ECO:0000313" key="2">
    <source>
        <dbReference type="Proteomes" id="UP001054945"/>
    </source>
</evidence>
<reference evidence="1 2" key="1">
    <citation type="submission" date="2021-06" db="EMBL/GenBank/DDBJ databases">
        <title>Caerostris extrusa draft genome.</title>
        <authorList>
            <person name="Kono N."/>
            <person name="Arakawa K."/>
        </authorList>
    </citation>
    <scope>NUCLEOTIDE SEQUENCE [LARGE SCALE GENOMIC DNA]</scope>
</reference>
<organism evidence="1 2">
    <name type="scientific">Caerostris extrusa</name>
    <name type="common">Bark spider</name>
    <name type="synonym">Caerostris bankana</name>
    <dbReference type="NCBI Taxonomy" id="172846"/>
    <lineage>
        <taxon>Eukaryota</taxon>
        <taxon>Metazoa</taxon>
        <taxon>Ecdysozoa</taxon>
        <taxon>Arthropoda</taxon>
        <taxon>Chelicerata</taxon>
        <taxon>Arachnida</taxon>
        <taxon>Araneae</taxon>
        <taxon>Araneomorphae</taxon>
        <taxon>Entelegynae</taxon>
        <taxon>Araneoidea</taxon>
        <taxon>Araneidae</taxon>
        <taxon>Caerostris</taxon>
    </lineage>
</organism>
<dbReference type="Proteomes" id="UP001054945">
    <property type="component" value="Unassembled WGS sequence"/>
</dbReference>
<evidence type="ECO:0000313" key="1">
    <source>
        <dbReference type="EMBL" id="GIY36698.1"/>
    </source>
</evidence>
<keyword evidence="2" id="KW-1185">Reference proteome</keyword>
<protein>
    <submittedName>
        <fullName evidence="1">Uncharacterized protein</fullName>
    </submittedName>
</protein>
<gene>
    <name evidence="1" type="ORF">CEXT_216141</name>
</gene>
<dbReference type="AlphaFoldDB" id="A0AAV4SQL1"/>
<comment type="caution">
    <text evidence="1">The sequence shown here is derived from an EMBL/GenBank/DDBJ whole genome shotgun (WGS) entry which is preliminary data.</text>
</comment>
<proteinExistence type="predicted"/>